<dbReference type="AlphaFoldDB" id="A0A9N8YYD9"/>
<evidence type="ECO:0000313" key="2">
    <source>
        <dbReference type="Proteomes" id="UP000789405"/>
    </source>
</evidence>
<dbReference type="EMBL" id="CAJVPY010000211">
    <property type="protein sequence ID" value="CAG8458148.1"/>
    <property type="molecule type" value="Genomic_DNA"/>
</dbReference>
<reference evidence="1" key="1">
    <citation type="submission" date="2021-06" db="EMBL/GenBank/DDBJ databases">
        <authorList>
            <person name="Kallberg Y."/>
            <person name="Tangrot J."/>
            <person name="Rosling A."/>
        </authorList>
    </citation>
    <scope>NUCLEOTIDE SEQUENCE</scope>
    <source>
        <strain evidence="1">MA453B</strain>
    </source>
</reference>
<name>A0A9N8YYD9_9GLOM</name>
<dbReference type="Proteomes" id="UP000789405">
    <property type="component" value="Unassembled WGS sequence"/>
</dbReference>
<proteinExistence type="predicted"/>
<keyword evidence="2" id="KW-1185">Reference proteome</keyword>
<protein>
    <submittedName>
        <fullName evidence="1">23000_t:CDS:1</fullName>
    </submittedName>
</protein>
<organism evidence="1 2">
    <name type="scientific">Dentiscutata erythropus</name>
    <dbReference type="NCBI Taxonomy" id="1348616"/>
    <lineage>
        <taxon>Eukaryota</taxon>
        <taxon>Fungi</taxon>
        <taxon>Fungi incertae sedis</taxon>
        <taxon>Mucoromycota</taxon>
        <taxon>Glomeromycotina</taxon>
        <taxon>Glomeromycetes</taxon>
        <taxon>Diversisporales</taxon>
        <taxon>Gigasporaceae</taxon>
        <taxon>Dentiscutata</taxon>
    </lineage>
</organism>
<accession>A0A9N8YYD9</accession>
<sequence>MNHPVTRPSTEIKNNLNSQHVQLIINDEAFSGFLIYERGNILSEDSIFIGMMTSIKGDSGGPAFSFSSLSSETLK</sequence>
<comment type="caution">
    <text evidence="1">The sequence shown here is derived from an EMBL/GenBank/DDBJ whole genome shotgun (WGS) entry which is preliminary data.</text>
</comment>
<gene>
    <name evidence="1" type="ORF">DERYTH_LOCUS873</name>
</gene>
<evidence type="ECO:0000313" key="1">
    <source>
        <dbReference type="EMBL" id="CAG8458148.1"/>
    </source>
</evidence>